<keyword evidence="3" id="KW-0732">Signal</keyword>
<dbReference type="Proteomes" id="UP001221757">
    <property type="component" value="Unassembled WGS sequence"/>
</dbReference>
<keyword evidence="2" id="KW-1133">Transmembrane helix</keyword>
<evidence type="ECO:0000256" key="3">
    <source>
        <dbReference type="SAM" id="SignalP"/>
    </source>
</evidence>
<accession>A0AAD7DIX6</accession>
<comment type="caution">
    <text evidence="4">The sequence shown here is derived from an EMBL/GenBank/DDBJ whole genome shotgun (WGS) entry which is preliminary data.</text>
</comment>
<evidence type="ECO:0000256" key="1">
    <source>
        <dbReference type="SAM" id="MobiDB-lite"/>
    </source>
</evidence>
<keyword evidence="2" id="KW-0812">Transmembrane</keyword>
<dbReference type="EMBL" id="JARKIE010000063">
    <property type="protein sequence ID" value="KAJ7690675.1"/>
    <property type="molecule type" value="Genomic_DNA"/>
</dbReference>
<evidence type="ECO:0000313" key="5">
    <source>
        <dbReference type="Proteomes" id="UP001221757"/>
    </source>
</evidence>
<sequence length="159" mass="16986">MRPVSILPFGVLLANLVPAYAKGGGKSSSSNKGSSSSSSKGSSSGQVNSAPREKLINSCRGSSSSGGSHVTIIHTTEGSTVCYDENNNIIQCPHSARTNMIIGAVVGGIVGSILLAFLTYWIIKRIRNNRQQRKKQTILPSISFGKQEYKPLHDQSDEH</sequence>
<name>A0AAD7DIX6_MYCRO</name>
<organism evidence="4 5">
    <name type="scientific">Mycena rosella</name>
    <name type="common">Pink bonnet</name>
    <name type="synonym">Agaricus rosellus</name>
    <dbReference type="NCBI Taxonomy" id="1033263"/>
    <lineage>
        <taxon>Eukaryota</taxon>
        <taxon>Fungi</taxon>
        <taxon>Dikarya</taxon>
        <taxon>Basidiomycota</taxon>
        <taxon>Agaricomycotina</taxon>
        <taxon>Agaricomycetes</taxon>
        <taxon>Agaricomycetidae</taxon>
        <taxon>Agaricales</taxon>
        <taxon>Marasmiineae</taxon>
        <taxon>Mycenaceae</taxon>
        <taxon>Mycena</taxon>
    </lineage>
</organism>
<keyword evidence="5" id="KW-1185">Reference proteome</keyword>
<evidence type="ECO:0000256" key="2">
    <source>
        <dbReference type="SAM" id="Phobius"/>
    </source>
</evidence>
<reference evidence="4" key="1">
    <citation type="submission" date="2023-03" db="EMBL/GenBank/DDBJ databases">
        <title>Massive genome expansion in bonnet fungi (Mycena s.s.) driven by repeated elements and novel gene families across ecological guilds.</title>
        <authorList>
            <consortium name="Lawrence Berkeley National Laboratory"/>
            <person name="Harder C.B."/>
            <person name="Miyauchi S."/>
            <person name="Viragh M."/>
            <person name="Kuo A."/>
            <person name="Thoen E."/>
            <person name="Andreopoulos B."/>
            <person name="Lu D."/>
            <person name="Skrede I."/>
            <person name="Drula E."/>
            <person name="Henrissat B."/>
            <person name="Morin E."/>
            <person name="Kohler A."/>
            <person name="Barry K."/>
            <person name="LaButti K."/>
            <person name="Morin E."/>
            <person name="Salamov A."/>
            <person name="Lipzen A."/>
            <person name="Mereny Z."/>
            <person name="Hegedus B."/>
            <person name="Baldrian P."/>
            <person name="Stursova M."/>
            <person name="Weitz H."/>
            <person name="Taylor A."/>
            <person name="Grigoriev I.V."/>
            <person name="Nagy L.G."/>
            <person name="Martin F."/>
            <person name="Kauserud H."/>
        </authorList>
    </citation>
    <scope>NUCLEOTIDE SEQUENCE</scope>
    <source>
        <strain evidence="4">CBHHK067</strain>
    </source>
</reference>
<feature type="chain" id="PRO_5042291673" description="Mid2 domain-containing protein" evidence="3">
    <location>
        <begin position="22"/>
        <end position="159"/>
    </location>
</feature>
<protein>
    <recommendedName>
        <fullName evidence="6">Mid2 domain-containing protein</fullName>
    </recommendedName>
</protein>
<gene>
    <name evidence="4" type="ORF">B0H17DRAFT_1064423</name>
</gene>
<keyword evidence="2" id="KW-0472">Membrane</keyword>
<feature type="transmembrane region" description="Helical" evidence="2">
    <location>
        <begin position="100"/>
        <end position="123"/>
    </location>
</feature>
<evidence type="ECO:0000313" key="4">
    <source>
        <dbReference type="EMBL" id="KAJ7690675.1"/>
    </source>
</evidence>
<evidence type="ECO:0008006" key="6">
    <source>
        <dbReference type="Google" id="ProtNLM"/>
    </source>
</evidence>
<feature type="compositionally biased region" description="Low complexity" evidence="1">
    <location>
        <begin position="27"/>
        <end position="45"/>
    </location>
</feature>
<feature type="signal peptide" evidence="3">
    <location>
        <begin position="1"/>
        <end position="21"/>
    </location>
</feature>
<proteinExistence type="predicted"/>
<feature type="region of interest" description="Disordered" evidence="1">
    <location>
        <begin position="24"/>
        <end position="52"/>
    </location>
</feature>
<dbReference type="AlphaFoldDB" id="A0AAD7DIX6"/>